<protein>
    <recommendedName>
        <fullName evidence="3">Lipoprotein</fullName>
    </recommendedName>
</protein>
<name>A0ABP8KPI3_9BACT</name>
<accession>A0ABP8KPI3</accession>
<dbReference type="Proteomes" id="UP001500936">
    <property type="component" value="Unassembled WGS sequence"/>
</dbReference>
<gene>
    <name evidence="1" type="ORF">GCM10023187_38280</name>
</gene>
<keyword evidence="2" id="KW-1185">Reference proteome</keyword>
<reference evidence="2" key="1">
    <citation type="journal article" date="2019" name="Int. J. Syst. Evol. Microbiol.">
        <title>The Global Catalogue of Microorganisms (GCM) 10K type strain sequencing project: providing services to taxonomists for standard genome sequencing and annotation.</title>
        <authorList>
            <consortium name="The Broad Institute Genomics Platform"/>
            <consortium name="The Broad Institute Genome Sequencing Center for Infectious Disease"/>
            <person name="Wu L."/>
            <person name="Ma J."/>
        </authorList>
    </citation>
    <scope>NUCLEOTIDE SEQUENCE [LARGE SCALE GENOMIC DNA]</scope>
    <source>
        <strain evidence="2">JCM 17925</strain>
    </source>
</reference>
<evidence type="ECO:0008006" key="3">
    <source>
        <dbReference type="Google" id="ProtNLM"/>
    </source>
</evidence>
<proteinExistence type="predicted"/>
<comment type="caution">
    <text evidence="1">The sequence shown here is derived from an EMBL/GenBank/DDBJ whole genome shotgun (WGS) entry which is preliminary data.</text>
</comment>
<evidence type="ECO:0000313" key="2">
    <source>
        <dbReference type="Proteomes" id="UP001500936"/>
    </source>
</evidence>
<dbReference type="EMBL" id="BAABHB010000008">
    <property type="protein sequence ID" value="GAA4411872.1"/>
    <property type="molecule type" value="Genomic_DNA"/>
</dbReference>
<sequence length="204" mass="22246">MNRNILYFLSLITWLYLDACQTKDPILPAPNGAVAVAKVNADKAYFDVNNLANAEFEFELRGEDFGRNVPVKAVEVWVGLNAPRVTLTAAMTACGNGVNCQYPGAALAPLPSRITDTDKLLRTVTTLPSTVTIKASEAVAAVGSTLSALRLNDTFLVKFAVQTEDGRRFPAFHDGICDETRGQVGDCRLVIRVDNRKVLYQPLK</sequence>
<dbReference type="RefSeq" id="WP_345269532.1">
    <property type="nucleotide sequence ID" value="NZ_BAABHB010000008.1"/>
</dbReference>
<organism evidence="1 2">
    <name type="scientific">Nibrella viscosa</name>
    <dbReference type="NCBI Taxonomy" id="1084524"/>
    <lineage>
        <taxon>Bacteria</taxon>
        <taxon>Pseudomonadati</taxon>
        <taxon>Bacteroidota</taxon>
        <taxon>Cytophagia</taxon>
        <taxon>Cytophagales</taxon>
        <taxon>Spirosomataceae</taxon>
        <taxon>Nibrella</taxon>
    </lineage>
</organism>
<evidence type="ECO:0000313" key="1">
    <source>
        <dbReference type="EMBL" id="GAA4411872.1"/>
    </source>
</evidence>